<accession>A0AAD9RGK5</accession>
<dbReference type="Pfam" id="PF11901">
    <property type="entry name" value="DM9"/>
    <property type="match status" value="1"/>
</dbReference>
<evidence type="ECO:0000259" key="2">
    <source>
        <dbReference type="Pfam" id="PF12248"/>
    </source>
</evidence>
<feature type="domain" description="Farnesoic acid O-methyl transferase" evidence="2">
    <location>
        <begin position="35"/>
        <end position="173"/>
    </location>
</feature>
<organism evidence="3 4">
    <name type="scientific">Odynerus spinipes</name>
    <dbReference type="NCBI Taxonomy" id="1348599"/>
    <lineage>
        <taxon>Eukaryota</taxon>
        <taxon>Metazoa</taxon>
        <taxon>Ecdysozoa</taxon>
        <taxon>Arthropoda</taxon>
        <taxon>Hexapoda</taxon>
        <taxon>Insecta</taxon>
        <taxon>Pterygota</taxon>
        <taxon>Neoptera</taxon>
        <taxon>Endopterygota</taxon>
        <taxon>Hymenoptera</taxon>
        <taxon>Apocrita</taxon>
        <taxon>Aculeata</taxon>
        <taxon>Vespoidea</taxon>
        <taxon>Vespidae</taxon>
        <taxon>Eumeninae</taxon>
        <taxon>Odynerus</taxon>
    </lineage>
</organism>
<evidence type="ECO:0000313" key="3">
    <source>
        <dbReference type="EMBL" id="KAK2579326.1"/>
    </source>
</evidence>
<protein>
    <recommendedName>
        <fullName evidence="2">Farnesoic acid O-methyl transferase domain-containing protein</fullName>
    </recommendedName>
</protein>
<reference evidence="3" key="2">
    <citation type="journal article" date="2023" name="Commun. Biol.">
        <title>Intrasexual cuticular hydrocarbon dimorphism in a wasp sheds light on hydrocarbon biosynthesis genes in Hymenoptera.</title>
        <authorList>
            <person name="Moris V.C."/>
            <person name="Podsiadlowski L."/>
            <person name="Martin S."/>
            <person name="Oeyen J.P."/>
            <person name="Donath A."/>
            <person name="Petersen M."/>
            <person name="Wilbrandt J."/>
            <person name="Misof B."/>
            <person name="Liedtke D."/>
            <person name="Thamm M."/>
            <person name="Scheiner R."/>
            <person name="Schmitt T."/>
            <person name="Niehuis O."/>
        </authorList>
    </citation>
    <scope>NUCLEOTIDE SEQUENCE</scope>
    <source>
        <strain evidence="3">GBR_01_08_01A</strain>
    </source>
</reference>
<feature type="domain" description="Farnesoic acid O-methyl transferase" evidence="2">
    <location>
        <begin position="207"/>
        <end position="316"/>
    </location>
</feature>
<dbReference type="AlphaFoldDB" id="A0AAD9RGK5"/>
<dbReference type="Proteomes" id="UP001258017">
    <property type="component" value="Unassembled WGS sequence"/>
</dbReference>
<dbReference type="InterPro" id="IPR006616">
    <property type="entry name" value="DM9_repeat"/>
</dbReference>
<name>A0AAD9RGK5_9HYME</name>
<sequence>MGSRFMIALFMIIVPSKANGNDVKTIYTIGYSYSQYFPYEDNLSTDRMIRFSVRAARDAHILLAPSHDADEPVYEIVLGAHNNTDNHIRGRCPCQEAPNASVRTVNLLSSQEFRNFWVRIHTETTTGSSKTYVQVGLGDSDKPYHDWRDSRPLVPRYLSFRSALRTEWRYGFKDSNYDAGVSEDRRQTIVTPPGFGQYFALSDVVSHTVDGVTLYFTVRTSKELQVLLSPLVSTLGDIYLIGIHENGAYIRKRLLGEHKASYQQTRFLNERERLRFWIKLTTDGVIMLGKGGSLSPLVQWRDPNSISAQYLSFAMSQNTNEEFDPTIYADVQYGLGPDYSLSSQDCTPRWKESIGRLPSGAVRGGWFNQEEMYVCRAKHEGETVPGNYIVNKDKTGGCYISYNFSVLQKYEYEILTGCNMKWIPASLGYVPEGAIVGGFRKGKPKYYIVRVKHEKVLIIGKLQPDERIAHVPYNGQELPFTNYEVLVQKTKIETASIITGNKVVPFLGGSADINSDRTTSISSLQNKNERYSYV</sequence>
<dbReference type="PANTHER" id="PTHR31649:SF1">
    <property type="entry name" value="FARNESOIC ACID O-METHYL TRANSFERASE DOMAIN-CONTAINING PROTEIN"/>
    <property type="match status" value="1"/>
</dbReference>
<feature type="chain" id="PRO_5042050124" description="Farnesoic acid O-methyl transferase domain-containing protein" evidence="1">
    <location>
        <begin position="21"/>
        <end position="534"/>
    </location>
</feature>
<evidence type="ECO:0000256" key="1">
    <source>
        <dbReference type="SAM" id="SignalP"/>
    </source>
</evidence>
<dbReference type="SMART" id="SM00696">
    <property type="entry name" value="DM9"/>
    <property type="match status" value="2"/>
</dbReference>
<evidence type="ECO:0000313" key="4">
    <source>
        <dbReference type="Proteomes" id="UP001258017"/>
    </source>
</evidence>
<dbReference type="Pfam" id="PF12248">
    <property type="entry name" value="Methyltransf_FA"/>
    <property type="match status" value="2"/>
</dbReference>
<proteinExistence type="predicted"/>
<reference evidence="3" key="1">
    <citation type="submission" date="2021-08" db="EMBL/GenBank/DDBJ databases">
        <authorList>
            <person name="Misof B."/>
            <person name="Oliver O."/>
            <person name="Podsiadlowski L."/>
            <person name="Donath A."/>
            <person name="Peters R."/>
            <person name="Mayer C."/>
            <person name="Rust J."/>
            <person name="Gunkel S."/>
            <person name="Lesny P."/>
            <person name="Martin S."/>
            <person name="Oeyen J.P."/>
            <person name="Petersen M."/>
            <person name="Panagiotis P."/>
            <person name="Wilbrandt J."/>
            <person name="Tanja T."/>
        </authorList>
    </citation>
    <scope>NUCLEOTIDE SEQUENCE</scope>
    <source>
        <strain evidence="3">GBR_01_08_01A</strain>
        <tissue evidence="3">Thorax + abdomen</tissue>
    </source>
</reference>
<keyword evidence="1" id="KW-0732">Signal</keyword>
<gene>
    <name evidence="3" type="ORF">KPH14_008278</name>
</gene>
<dbReference type="PANTHER" id="PTHR31649">
    <property type="entry name" value="AGAP009604-PA"/>
    <property type="match status" value="1"/>
</dbReference>
<dbReference type="InterPro" id="IPR022041">
    <property type="entry name" value="Methyltransf_FA"/>
</dbReference>
<feature type="signal peptide" evidence="1">
    <location>
        <begin position="1"/>
        <end position="20"/>
    </location>
</feature>
<comment type="caution">
    <text evidence="3">The sequence shown here is derived from an EMBL/GenBank/DDBJ whole genome shotgun (WGS) entry which is preliminary data.</text>
</comment>
<keyword evidence="4" id="KW-1185">Reference proteome</keyword>
<dbReference type="EMBL" id="JAIFRP010000096">
    <property type="protein sequence ID" value="KAK2579326.1"/>
    <property type="molecule type" value="Genomic_DNA"/>
</dbReference>